<accession>A0A6J4T6L3</accession>
<dbReference type="GO" id="GO:0006508">
    <property type="term" value="P:proteolysis"/>
    <property type="evidence" value="ECO:0007669"/>
    <property type="project" value="InterPro"/>
</dbReference>
<dbReference type="InterPro" id="IPR036059">
    <property type="entry name" value="TldD/PmbA_sf"/>
</dbReference>
<protein>
    <recommendedName>
        <fullName evidence="1">Metalloprotease TldD/E C-terminal domain-containing protein</fullName>
    </recommendedName>
</protein>
<feature type="domain" description="Metalloprotease TldD/E C-terminal" evidence="1">
    <location>
        <begin position="6"/>
        <end position="181"/>
    </location>
</feature>
<reference evidence="2" key="1">
    <citation type="submission" date="2020-02" db="EMBL/GenBank/DDBJ databases">
        <authorList>
            <person name="Meier V. D."/>
        </authorList>
    </citation>
    <scope>NUCLEOTIDE SEQUENCE</scope>
    <source>
        <strain evidence="2">AVDCRST_MAG85</strain>
    </source>
</reference>
<dbReference type="GO" id="GO:0008237">
    <property type="term" value="F:metallopeptidase activity"/>
    <property type="evidence" value="ECO:0007669"/>
    <property type="project" value="InterPro"/>
</dbReference>
<name>A0A6J4T6L3_9ACTN</name>
<dbReference type="SUPFAM" id="SSF111283">
    <property type="entry name" value="Putative modulator of DNA gyrase, PmbA/TldD"/>
    <property type="match status" value="1"/>
</dbReference>
<dbReference type="EMBL" id="CADCVT010000278">
    <property type="protein sequence ID" value="CAA9515003.1"/>
    <property type="molecule type" value="Genomic_DNA"/>
</dbReference>
<sequence>SPRFNGTLPRSFDAEGVPKAPLPLIQDGVAHNVVHDSRSAAIAGGGARSTGHAIAPGGSPHGPLPTNLVLIGGGAADEDELAAPIERGIYVNRFWYVNPVSAKETLLTGVTRDGTFLIEDGVISRPLRDVRFTDTALGVLDRVQALGVQPSLVSEADFYGRRFASGVVCPPLRASGLRITGGA</sequence>
<dbReference type="AlphaFoldDB" id="A0A6J4T6L3"/>
<dbReference type="PANTHER" id="PTHR43666">
    <property type="entry name" value="TLDD PROTEIN"/>
    <property type="match status" value="1"/>
</dbReference>
<dbReference type="Pfam" id="PF19289">
    <property type="entry name" value="PmbA_TldD_3rd"/>
    <property type="match status" value="1"/>
</dbReference>
<proteinExistence type="predicted"/>
<dbReference type="PANTHER" id="PTHR43666:SF1">
    <property type="entry name" value="CONSERVED PROTEIN"/>
    <property type="match status" value="1"/>
</dbReference>
<feature type="non-terminal residue" evidence="2">
    <location>
        <position position="1"/>
    </location>
</feature>
<evidence type="ECO:0000313" key="2">
    <source>
        <dbReference type="EMBL" id="CAA9515003.1"/>
    </source>
</evidence>
<evidence type="ECO:0000259" key="1">
    <source>
        <dbReference type="Pfam" id="PF19289"/>
    </source>
</evidence>
<organism evidence="2">
    <name type="scientific">uncultured Solirubrobacteraceae bacterium</name>
    <dbReference type="NCBI Taxonomy" id="1162706"/>
    <lineage>
        <taxon>Bacteria</taxon>
        <taxon>Bacillati</taxon>
        <taxon>Actinomycetota</taxon>
        <taxon>Thermoleophilia</taxon>
        <taxon>Solirubrobacterales</taxon>
        <taxon>Solirubrobacteraceae</taxon>
        <taxon>environmental samples</taxon>
    </lineage>
</organism>
<dbReference type="InterPro" id="IPR045569">
    <property type="entry name" value="Metalloprtase-TldD/E_C"/>
</dbReference>
<gene>
    <name evidence="2" type="ORF">AVDCRST_MAG85-2558</name>
</gene>